<keyword evidence="3" id="KW-1185">Reference proteome</keyword>
<evidence type="ECO:0000256" key="1">
    <source>
        <dbReference type="SAM" id="MobiDB-lite"/>
    </source>
</evidence>
<dbReference type="Proteomes" id="UP001153076">
    <property type="component" value="Unassembled WGS sequence"/>
</dbReference>
<dbReference type="EMBL" id="JAKOGI010000235">
    <property type="protein sequence ID" value="KAJ8438964.1"/>
    <property type="molecule type" value="Genomic_DNA"/>
</dbReference>
<organism evidence="2 3">
    <name type="scientific">Carnegiea gigantea</name>
    <dbReference type="NCBI Taxonomy" id="171969"/>
    <lineage>
        <taxon>Eukaryota</taxon>
        <taxon>Viridiplantae</taxon>
        <taxon>Streptophyta</taxon>
        <taxon>Embryophyta</taxon>
        <taxon>Tracheophyta</taxon>
        <taxon>Spermatophyta</taxon>
        <taxon>Magnoliopsida</taxon>
        <taxon>eudicotyledons</taxon>
        <taxon>Gunneridae</taxon>
        <taxon>Pentapetalae</taxon>
        <taxon>Caryophyllales</taxon>
        <taxon>Cactineae</taxon>
        <taxon>Cactaceae</taxon>
        <taxon>Cactoideae</taxon>
        <taxon>Echinocereeae</taxon>
        <taxon>Carnegiea</taxon>
    </lineage>
</organism>
<comment type="caution">
    <text evidence="2">The sequence shown here is derived from an EMBL/GenBank/DDBJ whole genome shotgun (WGS) entry which is preliminary data.</text>
</comment>
<accession>A0A9Q1K8R7</accession>
<protein>
    <submittedName>
        <fullName evidence="2">Uncharacterized protein</fullName>
    </submittedName>
</protein>
<dbReference type="AlphaFoldDB" id="A0A9Q1K8R7"/>
<feature type="region of interest" description="Disordered" evidence="1">
    <location>
        <begin position="171"/>
        <end position="191"/>
    </location>
</feature>
<proteinExistence type="predicted"/>
<sequence length="208" mass="22951">MVFGGKEPSRCASPHNNPLVVEMKIASAIIRNSRSPDITLSPWCTLSWASEVNPTEMIRLPVRFGNKLRSKNLEVDFLVVDVPTAYNYILLKKKEKRNKHHHKKQRGRRRGLHIRLSTIPMILLLRSPGLSIQGVGCLVLCTLALTGRGDKLHLLRVTTFIFGPLDARPHNGGKPQNSCPPETLGPASSRPCVNTLGYQRGPAGSLAP</sequence>
<reference evidence="2" key="1">
    <citation type="submission" date="2022-04" db="EMBL/GenBank/DDBJ databases">
        <title>Carnegiea gigantea Genome sequencing and assembly v2.</title>
        <authorList>
            <person name="Copetti D."/>
            <person name="Sanderson M.J."/>
            <person name="Burquez A."/>
            <person name="Wojciechowski M.F."/>
        </authorList>
    </citation>
    <scope>NUCLEOTIDE SEQUENCE</scope>
    <source>
        <strain evidence="2">SGP5-SGP5p</strain>
        <tissue evidence="2">Aerial part</tissue>
    </source>
</reference>
<evidence type="ECO:0000313" key="3">
    <source>
        <dbReference type="Proteomes" id="UP001153076"/>
    </source>
</evidence>
<name>A0A9Q1K8R7_9CARY</name>
<gene>
    <name evidence="2" type="ORF">Cgig2_018875</name>
</gene>
<evidence type="ECO:0000313" key="2">
    <source>
        <dbReference type="EMBL" id="KAJ8438964.1"/>
    </source>
</evidence>